<dbReference type="RefSeq" id="WP_073164483.1">
    <property type="nucleotide sequence ID" value="NZ_FQUW01000014.1"/>
</dbReference>
<gene>
    <name evidence="1" type="ORF">SAMN02745218_01376</name>
</gene>
<organism evidence="1 2">
    <name type="scientific">Desulfofundulus australicus DSM 11792</name>
    <dbReference type="NCBI Taxonomy" id="1121425"/>
    <lineage>
        <taxon>Bacteria</taxon>
        <taxon>Bacillati</taxon>
        <taxon>Bacillota</taxon>
        <taxon>Clostridia</taxon>
        <taxon>Eubacteriales</taxon>
        <taxon>Peptococcaceae</taxon>
        <taxon>Desulfofundulus</taxon>
    </lineage>
</organism>
<proteinExistence type="predicted"/>
<reference evidence="2" key="1">
    <citation type="submission" date="2016-11" db="EMBL/GenBank/DDBJ databases">
        <authorList>
            <person name="Varghese N."/>
            <person name="Submissions S."/>
        </authorList>
    </citation>
    <scope>NUCLEOTIDE SEQUENCE [LARGE SCALE GENOMIC DNA]</scope>
    <source>
        <strain evidence="2">DSM 11792</strain>
    </source>
</reference>
<dbReference type="AlphaFoldDB" id="A0A1M4YM41"/>
<accession>A0A1M4YM41</accession>
<dbReference type="OrthoDB" id="1678992at2"/>
<evidence type="ECO:0000313" key="1">
    <source>
        <dbReference type="EMBL" id="SHF06707.1"/>
    </source>
</evidence>
<name>A0A1M4YM41_9FIRM</name>
<dbReference type="EMBL" id="FQUW01000014">
    <property type="protein sequence ID" value="SHF06707.1"/>
    <property type="molecule type" value="Genomic_DNA"/>
</dbReference>
<sequence length="173" mass="19601">MIINTQTTLVMRCPECGKLERHEVSRFALAGARSSLHIHCSCGALKSSFVVRRKRVYIEVPCVVCGSSHTSLVTARALWSRTDNIELFCQVTGLELGYLGVQSRMRDQVYLGNTLDGMDFLADGFFHNQEVMSAVIRHLHNLGREGRIYCECGNQHIDVDVFPDRLELHCRRC</sequence>
<protein>
    <submittedName>
        <fullName evidence="1">Uncharacterized protein</fullName>
    </submittedName>
</protein>
<evidence type="ECO:0000313" key="2">
    <source>
        <dbReference type="Proteomes" id="UP000184196"/>
    </source>
</evidence>
<keyword evidence="2" id="KW-1185">Reference proteome</keyword>
<dbReference type="Proteomes" id="UP000184196">
    <property type="component" value="Unassembled WGS sequence"/>
</dbReference>